<keyword evidence="1 4" id="KW-0808">Transferase</keyword>
<dbReference type="InterPro" id="IPR051016">
    <property type="entry name" value="Diverse_Substrate_AcTransf"/>
</dbReference>
<dbReference type="GO" id="GO:0016746">
    <property type="term" value="F:acyltransferase activity"/>
    <property type="evidence" value="ECO:0007669"/>
    <property type="project" value="UniProtKB-KW"/>
</dbReference>
<gene>
    <name evidence="4" type="ORF">ACFOFO_04890</name>
</gene>
<reference evidence="5" key="1">
    <citation type="journal article" date="2019" name="Int. J. Syst. Evol. Microbiol.">
        <title>The Global Catalogue of Microorganisms (GCM) 10K type strain sequencing project: providing services to taxonomists for standard genome sequencing and annotation.</title>
        <authorList>
            <consortium name="The Broad Institute Genomics Platform"/>
            <consortium name="The Broad Institute Genome Sequencing Center for Infectious Disease"/>
            <person name="Wu L."/>
            <person name="Ma J."/>
        </authorList>
    </citation>
    <scope>NUCLEOTIDE SEQUENCE [LARGE SCALE GENOMIC DNA]</scope>
    <source>
        <strain evidence="5">KCTC 42986</strain>
    </source>
</reference>
<comment type="caution">
    <text evidence="4">The sequence shown here is derived from an EMBL/GenBank/DDBJ whole genome shotgun (WGS) entry which is preliminary data.</text>
</comment>
<organism evidence="4 5">
    <name type="scientific">Undibacterium arcticum</name>
    <dbReference type="NCBI Taxonomy" id="1762892"/>
    <lineage>
        <taxon>Bacteria</taxon>
        <taxon>Pseudomonadati</taxon>
        <taxon>Pseudomonadota</taxon>
        <taxon>Betaproteobacteria</taxon>
        <taxon>Burkholderiales</taxon>
        <taxon>Oxalobacteraceae</taxon>
        <taxon>Undibacterium</taxon>
    </lineage>
</organism>
<dbReference type="Pfam" id="PF00583">
    <property type="entry name" value="Acetyltransf_1"/>
    <property type="match status" value="1"/>
</dbReference>
<dbReference type="RefSeq" id="WP_390322808.1">
    <property type="nucleotide sequence ID" value="NZ_JBHRTP010000010.1"/>
</dbReference>
<keyword evidence="5" id="KW-1185">Reference proteome</keyword>
<dbReference type="EMBL" id="JBHRTP010000010">
    <property type="protein sequence ID" value="MFC3107303.1"/>
    <property type="molecule type" value="Genomic_DNA"/>
</dbReference>
<evidence type="ECO:0000259" key="3">
    <source>
        <dbReference type="PROSITE" id="PS51186"/>
    </source>
</evidence>
<protein>
    <submittedName>
        <fullName evidence="4">GNAT family N-acetyltransferase</fullName>
        <ecNumber evidence="4">2.3.-.-</ecNumber>
    </submittedName>
</protein>
<evidence type="ECO:0000256" key="1">
    <source>
        <dbReference type="ARBA" id="ARBA00022679"/>
    </source>
</evidence>
<evidence type="ECO:0000313" key="5">
    <source>
        <dbReference type="Proteomes" id="UP001595530"/>
    </source>
</evidence>
<dbReference type="SUPFAM" id="SSF55729">
    <property type="entry name" value="Acyl-CoA N-acyltransferases (Nat)"/>
    <property type="match status" value="1"/>
</dbReference>
<dbReference type="InterPro" id="IPR016181">
    <property type="entry name" value="Acyl_CoA_acyltransferase"/>
</dbReference>
<accession>A0ABV7EX28</accession>
<dbReference type="EC" id="2.3.-.-" evidence="4"/>
<keyword evidence="2 4" id="KW-0012">Acyltransferase</keyword>
<dbReference type="CDD" id="cd04301">
    <property type="entry name" value="NAT_SF"/>
    <property type="match status" value="1"/>
</dbReference>
<feature type="domain" description="N-acetyltransferase" evidence="3">
    <location>
        <begin position="17"/>
        <end position="165"/>
    </location>
</feature>
<proteinExistence type="predicted"/>
<dbReference type="Proteomes" id="UP001595530">
    <property type="component" value="Unassembled WGS sequence"/>
</dbReference>
<dbReference type="InterPro" id="IPR000182">
    <property type="entry name" value="GNAT_dom"/>
</dbReference>
<evidence type="ECO:0000256" key="2">
    <source>
        <dbReference type="ARBA" id="ARBA00023315"/>
    </source>
</evidence>
<name>A0ABV7EX28_9BURK</name>
<dbReference type="Gene3D" id="3.40.630.30">
    <property type="match status" value="1"/>
</dbReference>
<dbReference type="PROSITE" id="PS51186">
    <property type="entry name" value="GNAT"/>
    <property type="match status" value="1"/>
</dbReference>
<evidence type="ECO:0000313" key="4">
    <source>
        <dbReference type="EMBL" id="MFC3107303.1"/>
    </source>
</evidence>
<sequence length="165" mass="18524">MIISQVSIGRTTLPDTITIRPVRASDFPAWSTLWDGYNAFYGRAGATALPAQITQMTWSRFFDGYEPVHALVAECDGVLLGLVHYIFHRNTSLIEPTCYLQDLFTVEAARGKGIGRSLINAVYERAKEAGATRVYWHTHETNSTAMTLYDKVAERSGFVVYRKLL</sequence>
<dbReference type="PANTHER" id="PTHR10545">
    <property type="entry name" value="DIAMINE N-ACETYLTRANSFERASE"/>
    <property type="match status" value="1"/>
</dbReference>
<dbReference type="PANTHER" id="PTHR10545:SF42">
    <property type="entry name" value="ACETYLTRANSFERASE"/>
    <property type="match status" value="1"/>
</dbReference>